<protein>
    <recommendedName>
        <fullName evidence="3">BTB domain-containing protein</fullName>
    </recommendedName>
</protein>
<evidence type="ECO:0000313" key="2">
    <source>
        <dbReference type="Proteomes" id="UP000240883"/>
    </source>
</evidence>
<name>A0A2T2NTZ2_CORCC</name>
<dbReference type="EMBL" id="KZ678133">
    <property type="protein sequence ID" value="PSN68870.1"/>
    <property type="molecule type" value="Genomic_DNA"/>
</dbReference>
<gene>
    <name evidence="1" type="ORF">BS50DRAFT_326813</name>
</gene>
<proteinExistence type="predicted"/>
<evidence type="ECO:0008006" key="3">
    <source>
        <dbReference type="Google" id="ProtNLM"/>
    </source>
</evidence>
<dbReference type="AlphaFoldDB" id="A0A2T2NTZ2"/>
<dbReference type="OrthoDB" id="3801064at2759"/>
<evidence type="ECO:0000313" key="1">
    <source>
        <dbReference type="EMBL" id="PSN68870.1"/>
    </source>
</evidence>
<dbReference type="Proteomes" id="UP000240883">
    <property type="component" value="Unassembled WGS sequence"/>
</dbReference>
<keyword evidence="2" id="KW-1185">Reference proteome</keyword>
<accession>A0A2T2NTZ2</accession>
<sequence length="297" mass="34652">MNNSLFFATFLHSIDRSWRHRKMASVISGYAISEYPKSTFSVRTTASSVASTHSSSCLVTKSRDVVYIKIIEEKAEFVYTISRALITRYSRYFAEEIAASKSDVRVQTKTFVLRDTSVRQFELLVKWLAYQRHRHDDRVEYLSRDIYDWVKLGPLFFWETVDQQEASIDAYILGSRFDIPQLRVDATDRLVKCAETITDHVIYVPAHVQRAYDSTHDHSLLRKCLVDTYSTTRFDRKGNRGDLTEYPKEFLVDVMYRNATVFTAGHENDVVKLDRCDYHGHKSQEGKDRCRLSRIPQ</sequence>
<reference evidence="1 2" key="1">
    <citation type="journal article" date="2018" name="Front. Microbiol.">
        <title>Genome-Wide Analysis of Corynespora cassiicola Leaf Fall Disease Putative Effectors.</title>
        <authorList>
            <person name="Lopez D."/>
            <person name="Ribeiro S."/>
            <person name="Label P."/>
            <person name="Fumanal B."/>
            <person name="Venisse J.S."/>
            <person name="Kohler A."/>
            <person name="de Oliveira R.R."/>
            <person name="Labutti K."/>
            <person name="Lipzen A."/>
            <person name="Lail K."/>
            <person name="Bauer D."/>
            <person name="Ohm R.A."/>
            <person name="Barry K.W."/>
            <person name="Spatafora J."/>
            <person name="Grigoriev I.V."/>
            <person name="Martin F.M."/>
            <person name="Pujade-Renaud V."/>
        </authorList>
    </citation>
    <scope>NUCLEOTIDE SEQUENCE [LARGE SCALE GENOMIC DNA]</scope>
    <source>
        <strain evidence="1 2">Philippines</strain>
    </source>
</reference>
<organism evidence="1 2">
    <name type="scientific">Corynespora cassiicola Philippines</name>
    <dbReference type="NCBI Taxonomy" id="1448308"/>
    <lineage>
        <taxon>Eukaryota</taxon>
        <taxon>Fungi</taxon>
        <taxon>Dikarya</taxon>
        <taxon>Ascomycota</taxon>
        <taxon>Pezizomycotina</taxon>
        <taxon>Dothideomycetes</taxon>
        <taxon>Pleosporomycetidae</taxon>
        <taxon>Pleosporales</taxon>
        <taxon>Corynesporascaceae</taxon>
        <taxon>Corynespora</taxon>
    </lineage>
</organism>